<dbReference type="InterPro" id="IPR039600">
    <property type="entry name" value="TANGO6/Rtp1"/>
</dbReference>
<reference evidence="5" key="1">
    <citation type="submission" date="2021-02" db="EMBL/GenBank/DDBJ databases">
        <title>Psilocybe cubensis genome.</title>
        <authorList>
            <person name="Mckernan K.J."/>
            <person name="Crawford S."/>
            <person name="Trippe A."/>
            <person name="Kane L.T."/>
            <person name="Mclaughlin S."/>
        </authorList>
    </citation>
    <scope>NUCLEOTIDE SEQUENCE [LARGE SCALE GENOMIC DNA]</scope>
    <source>
        <strain evidence="5">MGC-MH-2018</strain>
    </source>
</reference>
<feature type="domain" description="TANGO6 HEAT repeat" evidence="4">
    <location>
        <begin position="270"/>
        <end position="471"/>
    </location>
</feature>
<dbReference type="InterPro" id="IPR057407">
    <property type="entry name" value="HEAT_TANGO6"/>
</dbReference>
<dbReference type="PANTHER" id="PTHR20959:SF1">
    <property type="entry name" value="TRANSPORT AND GOLGI ORGANIZATION PROTEIN 6 HOMOLOG"/>
    <property type="match status" value="1"/>
</dbReference>
<dbReference type="OrthoDB" id="39591at2759"/>
<gene>
    <name evidence="5" type="ORF">JR316_006205</name>
</gene>
<dbReference type="InterPro" id="IPR011989">
    <property type="entry name" value="ARM-like"/>
</dbReference>
<comment type="similarity">
    <text evidence="1">Belongs to the Tango6 family.</text>
</comment>
<dbReference type="EMBL" id="JAFIQS010000005">
    <property type="protein sequence ID" value="KAG5169649.1"/>
    <property type="molecule type" value="Genomic_DNA"/>
</dbReference>
<dbReference type="Pfam" id="PF10363">
    <property type="entry name" value="RTP1_C1"/>
    <property type="match status" value="1"/>
</dbReference>
<dbReference type="Gene3D" id="1.25.10.10">
    <property type="entry name" value="Leucine-rich Repeat Variant"/>
    <property type="match status" value="1"/>
</dbReference>
<dbReference type="SUPFAM" id="SSF48371">
    <property type="entry name" value="ARM repeat"/>
    <property type="match status" value="1"/>
</dbReference>
<dbReference type="GO" id="GO:0009306">
    <property type="term" value="P:protein secretion"/>
    <property type="evidence" value="ECO:0007669"/>
    <property type="project" value="TreeGrafter"/>
</dbReference>
<feature type="compositionally biased region" description="Acidic residues" evidence="2">
    <location>
        <begin position="631"/>
        <end position="652"/>
    </location>
</feature>
<dbReference type="AlphaFoldDB" id="A0A8H7Y271"/>
<comment type="caution">
    <text evidence="5">The sequence shown here is derived from an EMBL/GenBank/DDBJ whole genome shotgun (WGS) entry which is preliminary data.</text>
</comment>
<proteinExistence type="inferred from homology"/>
<sequence>MQSTSSPSDELAAALADASALLGSSPSPSNPAKDMETILKTRLLAYYERLNLDKKPEEIAQLSTLEDLQMLTAREALTVLARVQKVLDLEASAESEAPANQVPSIGTRDLGQLRTLLSLAFKWDAEPLFARVIQAWPVTPHHTGPKIIDLTVDAEDYQRLSSLLLAVFALVFPEGAEGRIAQTLITTTILTRHITDLLLPAISLGWLPQALAASSAMPPLHAARPLVMRLLRLLTPAQAIVALGGILSATSPPPPLHTRKTCSLLLTKQLLRPEGVPGLCEAMFSAEETSSDEVKVEKLEQIAKTLNTVPANMKAQEYYPVILPRVLKLLVNEARTSYRRAAAFTVYRAISPQDPGPEVNQKYASSTILDMLHKPLLEISDTSPEQPKPDQTALAPHEALSALTILLSNTEPSPTFIPRILSPIVSALYSLLYDLDQVKTADPRLKESVTGLLVSWGKIVDEGEGSKILWSIVEGGKDGEWKVNLEGHLRKTKTVDKAPGPSLILPGQDQEEGEEDFDEDLNLFNLYPDPIHFVQLIKQIDRGDIASSLFLKLLEDYRDMKSRSNEDSMKILHKLQIIMQMQNRLSEGTTSNILRKPNQLLMFIFHVLDSANMFIQQDQGPTRVPASSNNLDEDELEEGDSDDEDPDSEVIGPDDELIETAITLLLSILEADETLSARTHPIFNDIFSKLELLALKGSSTLRPLAREARLVITARLADTSGYSKSKKKPKGDGEDAQETYQKALKLLQDPILPVRAHGLLLLRQLVSPDFAKDQEHQSVKKALLPSILSIFLQAVQDEDSYMFLNAVQGLASLVDTYGKEILQGLVKDYSGGLSGLGAGNLTQQDVDVRTRIGEALSSVIKRCGSALGLYVDLLVPPLFATVRASDVPTTLRTSSLSLLADCVDTYPLAMLPYLEDLCQAMVHLLQIESLPLRETEKKKTKSENGDEGQKEQEPSPPPPPTMDSDPTSRNSKFPPLRRAALHFLSLLIRSATKLVYDDTDINSAAAFFSKDVIRRLSLTLGYISVTDQDDVVRVMAREAKENLEGLQRAAFGI</sequence>
<feature type="compositionally biased region" description="Basic and acidic residues" evidence="2">
    <location>
        <begin position="935"/>
        <end position="953"/>
    </location>
</feature>
<accession>A0A8H7Y271</accession>
<feature type="region of interest" description="Disordered" evidence="2">
    <location>
        <begin position="935"/>
        <end position="971"/>
    </location>
</feature>
<feature type="domain" description="RNA polymerase II assembly factor Rtp1 C-terminal" evidence="3">
    <location>
        <begin position="740"/>
        <end position="865"/>
    </location>
</feature>
<dbReference type="PANTHER" id="PTHR20959">
    <property type="entry name" value="TRANSPORT AND GOLGI ORGANIZATION PROTEIN 6 FAMILY MEMBER"/>
    <property type="match status" value="1"/>
</dbReference>
<evidence type="ECO:0000313" key="5">
    <source>
        <dbReference type="EMBL" id="KAG5169649.1"/>
    </source>
</evidence>
<evidence type="ECO:0000256" key="2">
    <source>
        <dbReference type="SAM" id="MobiDB-lite"/>
    </source>
</evidence>
<dbReference type="Pfam" id="PF23565">
    <property type="entry name" value="ARM_TANGO6"/>
    <property type="match status" value="1"/>
</dbReference>
<protein>
    <recommendedName>
        <fullName evidence="6">RNA polymerase II assembly factor Rtp1 C-terminal domain-containing protein</fullName>
    </recommendedName>
</protein>
<organism evidence="5">
    <name type="scientific">Psilocybe cubensis</name>
    <name type="common">Psychedelic mushroom</name>
    <name type="synonym">Stropharia cubensis</name>
    <dbReference type="NCBI Taxonomy" id="181762"/>
    <lineage>
        <taxon>Eukaryota</taxon>
        <taxon>Fungi</taxon>
        <taxon>Dikarya</taxon>
        <taxon>Basidiomycota</taxon>
        <taxon>Agaricomycotina</taxon>
        <taxon>Agaricomycetes</taxon>
        <taxon>Agaricomycetidae</taxon>
        <taxon>Agaricales</taxon>
        <taxon>Agaricineae</taxon>
        <taxon>Strophariaceae</taxon>
        <taxon>Psilocybe</taxon>
    </lineage>
</organism>
<feature type="region of interest" description="Disordered" evidence="2">
    <location>
        <begin position="619"/>
        <end position="652"/>
    </location>
</feature>
<name>A0A8H7Y271_PSICU</name>
<evidence type="ECO:0000259" key="4">
    <source>
        <dbReference type="Pfam" id="PF23565"/>
    </source>
</evidence>
<evidence type="ECO:0008006" key="6">
    <source>
        <dbReference type="Google" id="ProtNLM"/>
    </source>
</evidence>
<evidence type="ECO:0000256" key="1">
    <source>
        <dbReference type="ARBA" id="ARBA00005724"/>
    </source>
</evidence>
<evidence type="ECO:0000259" key="3">
    <source>
        <dbReference type="Pfam" id="PF10363"/>
    </source>
</evidence>
<dbReference type="InterPro" id="IPR016024">
    <property type="entry name" value="ARM-type_fold"/>
</dbReference>
<dbReference type="InterPro" id="IPR019451">
    <property type="entry name" value="Rtp1_C1"/>
</dbReference>